<proteinExistence type="predicted"/>
<organism evidence="1 2">
    <name type="scientific">Rhodococcus wratislaviensis</name>
    <name type="common">Tsukamurella wratislaviensis</name>
    <dbReference type="NCBI Taxonomy" id="44752"/>
    <lineage>
        <taxon>Bacteria</taxon>
        <taxon>Bacillati</taxon>
        <taxon>Actinomycetota</taxon>
        <taxon>Actinomycetes</taxon>
        <taxon>Mycobacteriales</taxon>
        <taxon>Nocardiaceae</taxon>
        <taxon>Rhodococcus</taxon>
    </lineage>
</organism>
<dbReference type="Proteomes" id="UP000251211">
    <property type="component" value="Unassembled WGS sequence"/>
</dbReference>
<dbReference type="EMBL" id="UAUI01000028">
    <property type="protein sequence ID" value="SPZ43264.1"/>
    <property type="molecule type" value="Genomic_DNA"/>
</dbReference>
<evidence type="ECO:0000313" key="1">
    <source>
        <dbReference type="EMBL" id="SPZ43264.1"/>
    </source>
</evidence>
<gene>
    <name evidence="1" type="ORF">NCTC13229_06799</name>
</gene>
<sequence>MTSSIDIPAGNIEVGIEFLADQDYSPGTGGIIRIAIDGRTVGEGRTIPGRFSASETLDVGCDLGGPVSTSYDSPHRFTGAIDWVKIEITSAPPSTATP</sequence>
<protein>
    <submittedName>
        <fullName evidence="1">Arylsulfatase</fullName>
    </submittedName>
</protein>
<dbReference type="AlphaFoldDB" id="A0AB38FP48"/>
<reference evidence="1 2" key="1">
    <citation type="submission" date="2018-06" db="EMBL/GenBank/DDBJ databases">
        <authorList>
            <consortium name="Pathogen Informatics"/>
            <person name="Doyle S."/>
        </authorList>
    </citation>
    <scope>NUCLEOTIDE SEQUENCE [LARGE SCALE GENOMIC DNA]</scope>
    <source>
        <strain evidence="1 2">NCTC13229</strain>
    </source>
</reference>
<dbReference type="RefSeq" id="WP_245973284.1">
    <property type="nucleotide sequence ID" value="NZ_QTTP01000001.1"/>
</dbReference>
<evidence type="ECO:0000313" key="2">
    <source>
        <dbReference type="Proteomes" id="UP000251211"/>
    </source>
</evidence>
<name>A0AB38FP48_RHOWR</name>
<comment type="caution">
    <text evidence="1">The sequence shown here is derived from an EMBL/GenBank/DDBJ whole genome shotgun (WGS) entry which is preliminary data.</text>
</comment>
<accession>A0AB38FP48</accession>